<gene>
    <name evidence="12" type="ORF">IAC55_00810</name>
</gene>
<dbReference type="PROSITE" id="PS01331">
    <property type="entry name" value="THYMIDYLATE_KINASE"/>
    <property type="match status" value="1"/>
</dbReference>
<dbReference type="GO" id="GO:0006227">
    <property type="term" value="P:dUDP biosynthetic process"/>
    <property type="evidence" value="ECO:0007669"/>
    <property type="project" value="TreeGrafter"/>
</dbReference>
<evidence type="ECO:0000256" key="4">
    <source>
        <dbReference type="ARBA" id="ARBA00022679"/>
    </source>
</evidence>
<evidence type="ECO:0000256" key="2">
    <source>
        <dbReference type="ARBA" id="ARBA00012980"/>
    </source>
</evidence>
<evidence type="ECO:0000256" key="9">
    <source>
        <dbReference type="ARBA" id="ARBA00048743"/>
    </source>
</evidence>
<evidence type="ECO:0000256" key="6">
    <source>
        <dbReference type="ARBA" id="ARBA00022741"/>
    </source>
</evidence>
<dbReference type="GO" id="GO:0006235">
    <property type="term" value="P:dTTP biosynthetic process"/>
    <property type="evidence" value="ECO:0007669"/>
    <property type="project" value="TreeGrafter"/>
</dbReference>
<keyword evidence="7 12" id="KW-0418">Kinase</keyword>
<evidence type="ECO:0000256" key="8">
    <source>
        <dbReference type="ARBA" id="ARBA00022840"/>
    </source>
</evidence>
<sequence length="147" mass="16220">MKGLFITIEGTDGAGKSTQIELLKKYLEDRGKDVLVTREPGGTPISEKIRDIILDRENSEMSSITEALLYASSRAQHVSEKIKPALAEGKIVICDRFVDSSIAYQSVARGLSTKLIEDINKYAVDGLTPDITLYLSLIHISEPTRHT</sequence>
<evidence type="ECO:0000256" key="7">
    <source>
        <dbReference type="ARBA" id="ARBA00022777"/>
    </source>
</evidence>
<keyword evidence="4 12" id="KW-0808">Transferase</keyword>
<evidence type="ECO:0000256" key="5">
    <source>
        <dbReference type="ARBA" id="ARBA00022727"/>
    </source>
</evidence>
<dbReference type="Pfam" id="PF02223">
    <property type="entry name" value="Thymidylate_kin"/>
    <property type="match status" value="1"/>
</dbReference>
<accession>A0A9D9DWL6</accession>
<evidence type="ECO:0000313" key="12">
    <source>
        <dbReference type="EMBL" id="MBO8433846.1"/>
    </source>
</evidence>
<dbReference type="AlphaFoldDB" id="A0A9D9DWL6"/>
<keyword evidence="8" id="KW-0067">ATP-binding</keyword>
<dbReference type="InterPro" id="IPR018095">
    <property type="entry name" value="Thymidylate_kin_CS"/>
</dbReference>
<evidence type="ECO:0000256" key="3">
    <source>
        <dbReference type="ARBA" id="ARBA00017144"/>
    </source>
</evidence>
<proteinExistence type="inferred from homology"/>
<dbReference type="EC" id="2.7.4.9" evidence="2"/>
<evidence type="ECO:0000256" key="1">
    <source>
        <dbReference type="ARBA" id="ARBA00009776"/>
    </source>
</evidence>
<feature type="domain" description="Thymidylate kinase-like" evidence="11">
    <location>
        <begin position="8"/>
        <end position="136"/>
    </location>
</feature>
<reference evidence="12" key="2">
    <citation type="journal article" date="2021" name="PeerJ">
        <title>Extensive microbial diversity within the chicken gut microbiome revealed by metagenomics and culture.</title>
        <authorList>
            <person name="Gilroy R."/>
            <person name="Ravi A."/>
            <person name="Getino M."/>
            <person name="Pursley I."/>
            <person name="Horton D.L."/>
            <person name="Alikhan N.F."/>
            <person name="Baker D."/>
            <person name="Gharbi K."/>
            <person name="Hall N."/>
            <person name="Watson M."/>
            <person name="Adriaenssens E.M."/>
            <person name="Foster-Nyarko E."/>
            <person name="Jarju S."/>
            <person name="Secka A."/>
            <person name="Antonio M."/>
            <person name="Oren A."/>
            <person name="Chaudhuri R.R."/>
            <person name="La Ragione R."/>
            <person name="Hildebrand F."/>
            <person name="Pallen M.J."/>
        </authorList>
    </citation>
    <scope>NUCLEOTIDE SEQUENCE</scope>
    <source>
        <strain evidence="12">F6-4510</strain>
    </source>
</reference>
<dbReference type="InterPro" id="IPR039430">
    <property type="entry name" value="Thymidylate_kin-like_dom"/>
</dbReference>
<reference evidence="12" key="1">
    <citation type="submission" date="2020-10" db="EMBL/GenBank/DDBJ databases">
        <authorList>
            <person name="Gilroy R."/>
        </authorList>
    </citation>
    <scope>NUCLEOTIDE SEQUENCE</scope>
    <source>
        <strain evidence="12">F6-4510</strain>
    </source>
</reference>
<dbReference type="HAMAP" id="MF_00165">
    <property type="entry name" value="Thymidylate_kinase"/>
    <property type="match status" value="1"/>
</dbReference>
<comment type="similarity">
    <text evidence="1">Belongs to the thymidylate kinase family.</text>
</comment>
<dbReference type="Proteomes" id="UP000823611">
    <property type="component" value="Unassembled WGS sequence"/>
</dbReference>
<dbReference type="GO" id="GO:0005524">
    <property type="term" value="F:ATP binding"/>
    <property type="evidence" value="ECO:0007669"/>
    <property type="project" value="UniProtKB-KW"/>
</dbReference>
<evidence type="ECO:0000259" key="11">
    <source>
        <dbReference type="Pfam" id="PF02223"/>
    </source>
</evidence>
<comment type="catalytic activity">
    <reaction evidence="9">
        <text>dTMP + ATP = dTDP + ADP</text>
        <dbReference type="Rhea" id="RHEA:13517"/>
        <dbReference type="ChEBI" id="CHEBI:30616"/>
        <dbReference type="ChEBI" id="CHEBI:58369"/>
        <dbReference type="ChEBI" id="CHEBI:63528"/>
        <dbReference type="ChEBI" id="CHEBI:456216"/>
        <dbReference type="EC" id="2.7.4.9"/>
    </reaction>
</comment>
<dbReference type="GO" id="GO:0006233">
    <property type="term" value="P:dTDP biosynthetic process"/>
    <property type="evidence" value="ECO:0007669"/>
    <property type="project" value="InterPro"/>
</dbReference>
<name>A0A9D9DWL6_9FIRM</name>
<dbReference type="Gene3D" id="3.40.50.300">
    <property type="entry name" value="P-loop containing nucleotide triphosphate hydrolases"/>
    <property type="match status" value="1"/>
</dbReference>
<dbReference type="CDD" id="cd01672">
    <property type="entry name" value="TMPK"/>
    <property type="match status" value="1"/>
</dbReference>
<feature type="non-terminal residue" evidence="12">
    <location>
        <position position="147"/>
    </location>
</feature>
<organism evidence="12 13">
    <name type="scientific">Candidatus Fimicola merdigallinarum</name>
    <dbReference type="NCBI Taxonomy" id="2840819"/>
    <lineage>
        <taxon>Bacteria</taxon>
        <taxon>Bacillati</taxon>
        <taxon>Bacillota</taxon>
        <taxon>Clostridia</taxon>
        <taxon>Lachnospirales</taxon>
        <taxon>Lachnospiraceae</taxon>
        <taxon>Lachnospiraceae incertae sedis</taxon>
        <taxon>Candidatus Fimicola</taxon>
    </lineage>
</organism>
<dbReference type="GO" id="GO:0005829">
    <property type="term" value="C:cytosol"/>
    <property type="evidence" value="ECO:0007669"/>
    <property type="project" value="TreeGrafter"/>
</dbReference>
<comment type="caution">
    <text evidence="12">The sequence shown here is derived from an EMBL/GenBank/DDBJ whole genome shotgun (WGS) entry which is preliminary data.</text>
</comment>
<keyword evidence="6" id="KW-0547">Nucleotide-binding</keyword>
<dbReference type="InterPro" id="IPR027417">
    <property type="entry name" value="P-loop_NTPase"/>
</dbReference>
<dbReference type="InterPro" id="IPR018094">
    <property type="entry name" value="Thymidylate_kinase"/>
</dbReference>
<dbReference type="NCBIfam" id="TIGR00041">
    <property type="entry name" value="DTMP_kinase"/>
    <property type="match status" value="1"/>
</dbReference>
<keyword evidence="5" id="KW-0545">Nucleotide biosynthesis</keyword>
<dbReference type="SUPFAM" id="SSF52540">
    <property type="entry name" value="P-loop containing nucleoside triphosphate hydrolases"/>
    <property type="match status" value="1"/>
</dbReference>
<protein>
    <recommendedName>
        <fullName evidence="3">Thymidylate kinase</fullName>
        <ecNumber evidence="2">2.7.4.9</ecNumber>
    </recommendedName>
</protein>
<comment type="function">
    <text evidence="10">Phosphorylation of dTMP to form dTDP in both de novo and salvage pathways of dTTP synthesis.</text>
</comment>
<evidence type="ECO:0000256" key="10">
    <source>
        <dbReference type="ARBA" id="ARBA00057735"/>
    </source>
</evidence>
<dbReference type="EMBL" id="JADIMX010000018">
    <property type="protein sequence ID" value="MBO8433846.1"/>
    <property type="molecule type" value="Genomic_DNA"/>
</dbReference>
<evidence type="ECO:0000313" key="13">
    <source>
        <dbReference type="Proteomes" id="UP000823611"/>
    </source>
</evidence>
<dbReference type="FunFam" id="3.40.50.300:FF:000225">
    <property type="entry name" value="Thymidylate kinase"/>
    <property type="match status" value="1"/>
</dbReference>
<dbReference type="GO" id="GO:0004798">
    <property type="term" value="F:dTMP kinase activity"/>
    <property type="evidence" value="ECO:0007669"/>
    <property type="project" value="UniProtKB-EC"/>
</dbReference>
<dbReference type="PANTHER" id="PTHR10344">
    <property type="entry name" value="THYMIDYLATE KINASE"/>
    <property type="match status" value="1"/>
</dbReference>
<dbReference type="PANTHER" id="PTHR10344:SF4">
    <property type="entry name" value="UMP-CMP KINASE 2, MITOCHONDRIAL"/>
    <property type="match status" value="1"/>
</dbReference>